<dbReference type="EMBL" id="JAULSN010000003">
    <property type="protein sequence ID" value="KAK3377071.1"/>
    <property type="molecule type" value="Genomic_DNA"/>
</dbReference>
<dbReference type="InterPro" id="IPR009725">
    <property type="entry name" value="3_dmu_93_MTrfase"/>
</dbReference>
<dbReference type="InterPro" id="IPR029068">
    <property type="entry name" value="Glyas_Bleomycin-R_OHBP_Dase"/>
</dbReference>
<dbReference type="CDD" id="cd06588">
    <property type="entry name" value="PhnB_like"/>
    <property type="match status" value="1"/>
</dbReference>
<accession>A0AAE0KJE3</accession>
<sequence>MTTVSTNKITTGLWFDGQAEDAANFYVAIFPDSKVTHTQRYTEAGQAQHGQAPGSVMIVAFELLNGQHKFTALNGGPQFSHSAAVSFQIDCADQAEVDYYWDKLTEGGDAAHQQCGWLQDKFGVSWQVIPAVLKQLLSSPQREKSDRAMKAMMGMKKLNIEELQKAFDG</sequence>
<evidence type="ECO:0000259" key="1">
    <source>
        <dbReference type="Pfam" id="PF06983"/>
    </source>
</evidence>
<dbReference type="AlphaFoldDB" id="A0AAE0KJE3"/>
<dbReference type="Gene3D" id="3.10.180.10">
    <property type="entry name" value="2,3-Dihydroxybiphenyl 1,2-Dioxygenase, domain 1"/>
    <property type="match status" value="1"/>
</dbReference>
<dbReference type="PANTHER" id="PTHR33990:SF2">
    <property type="entry name" value="PHNB-LIKE DOMAIN-CONTAINING PROTEIN"/>
    <property type="match status" value="1"/>
</dbReference>
<reference evidence="2" key="1">
    <citation type="journal article" date="2023" name="Mol. Phylogenet. Evol.">
        <title>Genome-scale phylogeny and comparative genomics of the fungal order Sordariales.</title>
        <authorList>
            <person name="Hensen N."/>
            <person name="Bonometti L."/>
            <person name="Westerberg I."/>
            <person name="Brannstrom I.O."/>
            <person name="Guillou S."/>
            <person name="Cros-Aarteil S."/>
            <person name="Calhoun S."/>
            <person name="Haridas S."/>
            <person name="Kuo A."/>
            <person name="Mondo S."/>
            <person name="Pangilinan J."/>
            <person name="Riley R."/>
            <person name="LaButti K."/>
            <person name="Andreopoulos B."/>
            <person name="Lipzen A."/>
            <person name="Chen C."/>
            <person name="Yan M."/>
            <person name="Daum C."/>
            <person name="Ng V."/>
            <person name="Clum A."/>
            <person name="Steindorff A."/>
            <person name="Ohm R.A."/>
            <person name="Martin F."/>
            <person name="Silar P."/>
            <person name="Natvig D.O."/>
            <person name="Lalanne C."/>
            <person name="Gautier V."/>
            <person name="Ament-Velasquez S.L."/>
            <person name="Kruys A."/>
            <person name="Hutchinson M.I."/>
            <person name="Powell A.J."/>
            <person name="Barry K."/>
            <person name="Miller A.N."/>
            <person name="Grigoriev I.V."/>
            <person name="Debuchy R."/>
            <person name="Gladieux P."/>
            <person name="Hiltunen Thoren M."/>
            <person name="Johannesson H."/>
        </authorList>
    </citation>
    <scope>NUCLEOTIDE SEQUENCE</scope>
    <source>
        <strain evidence="2">CBS 958.72</strain>
    </source>
</reference>
<protein>
    <submittedName>
        <fullName evidence="2">3-demethylubiquinone-9 3-methyltransferase</fullName>
    </submittedName>
</protein>
<evidence type="ECO:0000313" key="3">
    <source>
        <dbReference type="Proteomes" id="UP001287356"/>
    </source>
</evidence>
<keyword evidence="3" id="KW-1185">Reference proteome</keyword>
<dbReference type="Proteomes" id="UP001287356">
    <property type="component" value="Unassembled WGS sequence"/>
</dbReference>
<proteinExistence type="predicted"/>
<gene>
    <name evidence="2" type="ORF">B0T24DRAFT_574206</name>
</gene>
<dbReference type="InterPro" id="IPR028973">
    <property type="entry name" value="PhnB-like"/>
</dbReference>
<dbReference type="SUPFAM" id="SSF54593">
    <property type="entry name" value="Glyoxalase/Bleomycin resistance protein/Dihydroxybiphenyl dioxygenase"/>
    <property type="match status" value="1"/>
</dbReference>
<evidence type="ECO:0000313" key="2">
    <source>
        <dbReference type="EMBL" id="KAK3377071.1"/>
    </source>
</evidence>
<reference evidence="2" key="2">
    <citation type="submission" date="2023-06" db="EMBL/GenBank/DDBJ databases">
        <authorList>
            <consortium name="Lawrence Berkeley National Laboratory"/>
            <person name="Haridas S."/>
            <person name="Hensen N."/>
            <person name="Bonometti L."/>
            <person name="Westerberg I."/>
            <person name="Brannstrom I.O."/>
            <person name="Guillou S."/>
            <person name="Cros-Aarteil S."/>
            <person name="Calhoun S."/>
            <person name="Kuo A."/>
            <person name="Mondo S."/>
            <person name="Pangilinan J."/>
            <person name="Riley R."/>
            <person name="Labutti K."/>
            <person name="Andreopoulos B."/>
            <person name="Lipzen A."/>
            <person name="Chen C."/>
            <person name="Yanf M."/>
            <person name="Daum C."/>
            <person name="Ng V."/>
            <person name="Clum A."/>
            <person name="Steindorff A."/>
            <person name="Ohm R."/>
            <person name="Martin F."/>
            <person name="Silar P."/>
            <person name="Natvig D."/>
            <person name="Lalanne C."/>
            <person name="Gautier V."/>
            <person name="Ament-Velasquez S.L."/>
            <person name="Kruys A."/>
            <person name="Hutchinson M.I."/>
            <person name="Powell A.J."/>
            <person name="Barry K."/>
            <person name="Miller A.N."/>
            <person name="Grigoriev I.V."/>
            <person name="Debuchy R."/>
            <person name="Gladieux P."/>
            <person name="Thoren M.H."/>
            <person name="Johannesson H."/>
        </authorList>
    </citation>
    <scope>NUCLEOTIDE SEQUENCE</scope>
    <source>
        <strain evidence="2">CBS 958.72</strain>
    </source>
</reference>
<feature type="domain" description="PhnB-like" evidence="1">
    <location>
        <begin position="8"/>
        <end position="129"/>
    </location>
</feature>
<comment type="caution">
    <text evidence="2">The sequence shown here is derived from an EMBL/GenBank/DDBJ whole genome shotgun (WGS) entry which is preliminary data.</text>
</comment>
<dbReference type="Pfam" id="PF06983">
    <property type="entry name" value="3-dmu-9_3-mt"/>
    <property type="match status" value="1"/>
</dbReference>
<name>A0AAE0KJE3_9PEZI</name>
<dbReference type="PANTHER" id="PTHR33990">
    <property type="entry name" value="PROTEIN YJDN-RELATED"/>
    <property type="match status" value="1"/>
</dbReference>
<organism evidence="2 3">
    <name type="scientific">Lasiosphaeria ovina</name>
    <dbReference type="NCBI Taxonomy" id="92902"/>
    <lineage>
        <taxon>Eukaryota</taxon>
        <taxon>Fungi</taxon>
        <taxon>Dikarya</taxon>
        <taxon>Ascomycota</taxon>
        <taxon>Pezizomycotina</taxon>
        <taxon>Sordariomycetes</taxon>
        <taxon>Sordariomycetidae</taxon>
        <taxon>Sordariales</taxon>
        <taxon>Lasiosphaeriaceae</taxon>
        <taxon>Lasiosphaeria</taxon>
    </lineage>
</organism>
<dbReference type="PIRSF" id="PIRSF021700">
    <property type="entry name" value="3_dmu_93_MTrfase"/>
    <property type="match status" value="1"/>
</dbReference>